<dbReference type="Proteomes" id="UP000016930">
    <property type="component" value="Unassembled WGS sequence"/>
</dbReference>
<evidence type="ECO:0000313" key="2">
    <source>
        <dbReference type="EMBL" id="EMD34986.1"/>
    </source>
</evidence>
<proteinExistence type="predicted"/>
<feature type="region of interest" description="Disordered" evidence="1">
    <location>
        <begin position="262"/>
        <end position="284"/>
    </location>
</feature>
<feature type="region of interest" description="Disordered" evidence="1">
    <location>
        <begin position="226"/>
        <end position="249"/>
    </location>
</feature>
<reference evidence="2 3" key="1">
    <citation type="journal article" date="2012" name="Proc. Natl. Acad. Sci. U.S.A.">
        <title>Comparative genomics of Ceriporiopsis subvermispora and Phanerochaete chrysosporium provide insight into selective ligninolysis.</title>
        <authorList>
            <person name="Fernandez-Fueyo E."/>
            <person name="Ruiz-Duenas F.J."/>
            <person name="Ferreira P."/>
            <person name="Floudas D."/>
            <person name="Hibbett D.S."/>
            <person name="Canessa P."/>
            <person name="Larrondo L.F."/>
            <person name="James T.Y."/>
            <person name="Seelenfreund D."/>
            <person name="Lobos S."/>
            <person name="Polanco R."/>
            <person name="Tello M."/>
            <person name="Honda Y."/>
            <person name="Watanabe T."/>
            <person name="Watanabe T."/>
            <person name="Ryu J.S."/>
            <person name="Kubicek C.P."/>
            <person name="Schmoll M."/>
            <person name="Gaskell J."/>
            <person name="Hammel K.E."/>
            <person name="St John F.J."/>
            <person name="Vanden Wymelenberg A."/>
            <person name="Sabat G."/>
            <person name="Splinter BonDurant S."/>
            <person name="Syed K."/>
            <person name="Yadav J.S."/>
            <person name="Doddapaneni H."/>
            <person name="Subramanian V."/>
            <person name="Lavin J.L."/>
            <person name="Oguiza J.A."/>
            <person name="Perez G."/>
            <person name="Pisabarro A.G."/>
            <person name="Ramirez L."/>
            <person name="Santoyo F."/>
            <person name="Master E."/>
            <person name="Coutinho P.M."/>
            <person name="Henrissat B."/>
            <person name="Lombard V."/>
            <person name="Magnuson J.K."/>
            <person name="Kuees U."/>
            <person name="Hori C."/>
            <person name="Igarashi K."/>
            <person name="Samejima M."/>
            <person name="Held B.W."/>
            <person name="Barry K.W."/>
            <person name="LaButti K.M."/>
            <person name="Lapidus A."/>
            <person name="Lindquist E.A."/>
            <person name="Lucas S.M."/>
            <person name="Riley R."/>
            <person name="Salamov A.A."/>
            <person name="Hoffmeister D."/>
            <person name="Schwenk D."/>
            <person name="Hadar Y."/>
            <person name="Yarden O."/>
            <person name="de Vries R.P."/>
            <person name="Wiebenga A."/>
            <person name="Stenlid J."/>
            <person name="Eastwood D."/>
            <person name="Grigoriev I.V."/>
            <person name="Berka R.M."/>
            <person name="Blanchette R.A."/>
            <person name="Kersten P."/>
            <person name="Martinez A.T."/>
            <person name="Vicuna R."/>
            <person name="Cullen D."/>
        </authorList>
    </citation>
    <scope>NUCLEOTIDE SEQUENCE [LARGE SCALE GENOMIC DNA]</scope>
    <source>
        <strain evidence="2 3">B</strain>
    </source>
</reference>
<feature type="region of interest" description="Disordered" evidence="1">
    <location>
        <begin position="25"/>
        <end position="72"/>
    </location>
</feature>
<evidence type="ECO:0000313" key="3">
    <source>
        <dbReference type="Proteomes" id="UP000016930"/>
    </source>
</evidence>
<feature type="compositionally biased region" description="Pro residues" evidence="1">
    <location>
        <begin position="274"/>
        <end position="284"/>
    </location>
</feature>
<protein>
    <submittedName>
        <fullName evidence="2">Uncharacterized protein</fullName>
    </submittedName>
</protein>
<dbReference type="Pfam" id="PF18759">
    <property type="entry name" value="Plavaka"/>
    <property type="match status" value="1"/>
</dbReference>
<dbReference type="AlphaFoldDB" id="M2R8H1"/>
<sequence>MQTSHLDRSYAIAHQVAICGYYSPQAATEQASSDSSPATEPYGDLDMLNHTWSDENDMQPEGDEQPSDPELLEQAEVMDAALNSLHSDEEEVDDDLEEITNPYENYFLSDTFDDEFAWQIVEAASTPRPNKSPFRHAPGRDMDQDDSSDAFAGMPDLVDDNSDDEDEERQEDYGDQIDNDNYEEEHMDENLVQNLKVVQAAKAAAEAAQAAEAAAEAQAQAAQAAQEAQAAQVQDAREDEEEYEEDDEGYVRELHHRLNARPCDSTGAFLPKGTLPPPRPPPNPNSYHPFTDRVHFETADFIYSKNQMSASDIDFLSLLWASTLAKHNGTPPLQGHKSLYDMIDSIPLGDVPWEPLTLHYTDIIDSEEAPPAWKLADYDVWYRDPRAVIQHILANPDFKEEIDYTPIRDHVPQKDGGGLRRKDFMSGDWAWAQAANSDCRRPRDSWFDVCADYPRQRQDHGFCGDRTQ</sequence>
<gene>
    <name evidence="2" type="ORF">CERSUDRAFT_96900</name>
</gene>
<dbReference type="InterPro" id="IPR041078">
    <property type="entry name" value="Plavaka"/>
</dbReference>
<keyword evidence="3" id="KW-1185">Reference proteome</keyword>
<feature type="compositionally biased region" description="Acidic residues" evidence="1">
    <location>
        <begin position="157"/>
        <end position="187"/>
    </location>
</feature>
<feature type="compositionally biased region" description="Acidic residues" evidence="1">
    <location>
        <begin position="237"/>
        <end position="248"/>
    </location>
</feature>
<accession>M2R8H1</accession>
<evidence type="ECO:0000256" key="1">
    <source>
        <dbReference type="SAM" id="MobiDB-lite"/>
    </source>
</evidence>
<organism evidence="2 3">
    <name type="scientific">Ceriporiopsis subvermispora (strain B)</name>
    <name type="common">White-rot fungus</name>
    <name type="synonym">Gelatoporia subvermispora</name>
    <dbReference type="NCBI Taxonomy" id="914234"/>
    <lineage>
        <taxon>Eukaryota</taxon>
        <taxon>Fungi</taxon>
        <taxon>Dikarya</taxon>
        <taxon>Basidiomycota</taxon>
        <taxon>Agaricomycotina</taxon>
        <taxon>Agaricomycetes</taxon>
        <taxon>Polyporales</taxon>
        <taxon>Gelatoporiaceae</taxon>
        <taxon>Gelatoporia</taxon>
    </lineage>
</organism>
<feature type="region of interest" description="Disordered" evidence="1">
    <location>
        <begin position="123"/>
        <end position="189"/>
    </location>
</feature>
<dbReference type="EMBL" id="KB445801">
    <property type="protein sequence ID" value="EMD34986.1"/>
    <property type="molecule type" value="Genomic_DNA"/>
</dbReference>
<dbReference type="HOGENOM" id="CLU_583932_0_0_1"/>
<dbReference type="STRING" id="914234.M2R8H1"/>
<feature type="compositionally biased region" description="Polar residues" evidence="1">
    <location>
        <begin position="25"/>
        <end position="38"/>
    </location>
</feature>
<dbReference type="OrthoDB" id="3199698at2759"/>
<name>M2R8H1_CERS8</name>
<feature type="compositionally biased region" description="Acidic residues" evidence="1">
    <location>
        <begin position="54"/>
        <end position="72"/>
    </location>
</feature>